<comment type="function">
    <text evidence="1 12">Catalyzes the condensation of (S)-aspartate-beta-semialdehyde [(S)-ASA] and pyruvate to 4-hydroxy-tetrahydrodipicolinate (HTPA).</text>
</comment>
<evidence type="ECO:0000256" key="13">
    <source>
        <dbReference type="PIRNR" id="PIRNR001365"/>
    </source>
</evidence>
<evidence type="ECO:0000256" key="5">
    <source>
        <dbReference type="ARBA" id="ARBA00022490"/>
    </source>
</evidence>
<evidence type="ECO:0000256" key="15">
    <source>
        <dbReference type="PIRSR" id="PIRSR001365-2"/>
    </source>
</evidence>
<dbReference type="Gene3D" id="3.20.20.70">
    <property type="entry name" value="Aldolase class I"/>
    <property type="match status" value="1"/>
</dbReference>
<protein>
    <recommendedName>
        <fullName evidence="4 12">4-hydroxy-tetrahydrodipicolinate synthase</fullName>
        <shortName evidence="12">HTPA synthase</shortName>
        <ecNumber evidence="4 12">4.3.3.7</ecNumber>
    </recommendedName>
</protein>
<comment type="subcellular location">
    <subcellularLocation>
        <location evidence="12">Cytoplasm</location>
    </subcellularLocation>
</comment>
<name>A0A7V2F3A2_UNCEI</name>
<feature type="active site" description="Schiff-base intermediate with substrate" evidence="12 14">
    <location>
        <position position="161"/>
    </location>
</feature>
<dbReference type="InterPro" id="IPR005263">
    <property type="entry name" value="DapA"/>
</dbReference>
<comment type="similarity">
    <text evidence="3 12 13">Belongs to the DapA family.</text>
</comment>
<dbReference type="Proteomes" id="UP000886069">
    <property type="component" value="Unassembled WGS sequence"/>
</dbReference>
<dbReference type="SUPFAM" id="SSF51569">
    <property type="entry name" value="Aldolase"/>
    <property type="match status" value="1"/>
</dbReference>
<evidence type="ECO:0000256" key="14">
    <source>
        <dbReference type="PIRSR" id="PIRSR001365-1"/>
    </source>
</evidence>
<feature type="binding site" evidence="12 15">
    <location>
        <position position="45"/>
    </location>
    <ligand>
        <name>pyruvate</name>
        <dbReference type="ChEBI" id="CHEBI:15361"/>
    </ligand>
</feature>
<evidence type="ECO:0000256" key="9">
    <source>
        <dbReference type="ARBA" id="ARBA00023239"/>
    </source>
</evidence>
<dbReference type="GO" id="GO:0005829">
    <property type="term" value="C:cytosol"/>
    <property type="evidence" value="ECO:0007669"/>
    <property type="project" value="TreeGrafter"/>
</dbReference>
<dbReference type="PROSITE" id="PS00666">
    <property type="entry name" value="DHDPS_2"/>
    <property type="match status" value="1"/>
</dbReference>
<dbReference type="Pfam" id="PF00701">
    <property type="entry name" value="DHDPS"/>
    <property type="match status" value="1"/>
</dbReference>
<dbReference type="HAMAP" id="MF_00418">
    <property type="entry name" value="DapA"/>
    <property type="match status" value="1"/>
</dbReference>
<dbReference type="UniPathway" id="UPA00034">
    <property type="reaction ID" value="UER00017"/>
</dbReference>
<evidence type="ECO:0000256" key="2">
    <source>
        <dbReference type="ARBA" id="ARBA00005120"/>
    </source>
</evidence>
<dbReference type="EMBL" id="DSEC01000147">
    <property type="protein sequence ID" value="HER43233.1"/>
    <property type="molecule type" value="Genomic_DNA"/>
</dbReference>
<feature type="site" description="Part of a proton relay during catalysis" evidence="12">
    <location>
        <position position="44"/>
    </location>
</feature>
<keyword evidence="8 12" id="KW-0457">Lysine biosynthesis</keyword>
<proteinExistence type="inferred from homology"/>
<keyword evidence="6 12" id="KW-0028">Amino-acid biosynthesis</keyword>
<dbReference type="InterPro" id="IPR020625">
    <property type="entry name" value="Schiff_base-form_aldolases_AS"/>
</dbReference>
<comment type="subunit">
    <text evidence="12">Homotetramer; dimer of dimers.</text>
</comment>
<comment type="caution">
    <text evidence="12">Was originally thought to be a dihydrodipicolinate synthase (DHDPS), catalyzing the condensation of (S)-aspartate-beta-semialdehyde [(S)-ASA] and pyruvate to dihydrodipicolinate (DHDP). However, it was shown in E.coli that the product of the enzymatic reaction is not dihydrodipicolinate but in fact (4S)-4-hydroxy-2,3,4,5-tetrahydro-(2S)-dipicolinic acid (HTPA), and that the consecutive dehydration reaction leading to DHDP is not spontaneous but catalyzed by DapB.</text>
</comment>
<evidence type="ECO:0000256" key="12">
    <source>
        <dbReference type="HAMAP-Rule" id="MF_00418"/>
    </source>
</evidence>
<feature type="active site" description="Proton donor/acceptor" evidence="12 14">
    <location>
        <position position="133"/>
    </location>
</feature>
<feature type="binding site" evidence="12 15">
    <location>
        <position position="203"/>
    </location>
    <ligand>
        <name>pyruvate</name>
        <dbReference type="ChEBI" id="CHEBI:15361"/>
    </ligand>
</feature>
<keyword evidence="9 12" id="KW-0456">Lyase</keyword>
<evidence type="ECO:0000256" key="10">
    <source>
        <dbReference type="ARBA" id="ARBA00023270"/>
    </source>
</evidence>
<dbReference type="NCBIfam" id="TIGR00674">
    <property type="entry name" value="dapA"/>
    <property type="match status" value="1"/>
</dbReference>
<dbReference type="SMART" id="SM01130">
    <property type="entry name" value="DHDPS"/>
    <property type="match status" value="1"/>
</dbReference>
<keyword evidence="5 12" id="KW-0963">Cytoplasm</keyword>
<comment type="caution">
    <text evidence="16">The sequence shown here is derived from an EMBL/GenBank/DDBJ whole genome shotgun (WGS) entry which is preliminary data.</text>
</comment>
<reference evidence="16" key="1">
    <citation type="journal article" date="2020" name="mSystems">
        <title>Genome- and Community-Level Interaction Insights into Carbon Utilization and Element Cycling Functions of Hydrothermarchaeota in Hydrothermal Sediment.</title>
        <authorList>
            <person name="Zhou Z."/>
            <person name="Liu Y."/>
            <person name="Xu W."/>
            <person name="Pan J."/>
            <person name="Luo Z.H."/>
            <person name="Li M."/>
        </authorList>
    </citation>
    <scope>NUCLEOTIDE SEQUENCE [LARGE SCALE GENOMIC DNA]</scope>
    <source>
        <strain evidence="16">SpSt-1233</strain>
    </source>
</reference>
<evidence type="ECO:0000256" key="6">
    <source>
        <dbReference type="ARBA" id="ARBA00022605"/>
    </source>
</evidence>
<evidence type="ECO:0000313" key="16">
    <source>
        <dbReference type="EMBL" id="HER43233.1"/>
    </source>
</evidence>
<dbReference type="PANTHER" id="PTHR12128:SF66">
    <property type="entry name" value="4-HYDROXY-2-OXOGLUTARATE ALDOLASE, MITOCHONDRIAL"/>
    <property type="match status" value="1"/>
</dbReference>
<organism evidence="16">
    <name type="scientific">Eiseniibacteriota bacterium</name>
    <dbReference type="NCBI Taxonomy" id="2212470"/>
    <lineage>
        <taxon>Bacteria</taxon>
        <taxon>Candidatus Eiseniibacteriota</taxon>
    </lineage>
</organism>
<dbReference type="InterPro" id="IPR013785">
    <property type="entry name" value="Aldolase_TIM"/>
</dbReference>
<keyword evidence="7 12" id="KW-0220">Diaminopimelate biosynthesis</keyword>
<sequence length="292" mass="31953">MMKGLYIALVTPFDEKGNLNEAKLRELVRFHIDAGTNGLVPCATTSENPTYTWEEHFRIIEIVVEEAKGRLEVVAGCGTNSTTRSIENIKRARDLGADGAMVVTPYYNKPTQEGLFAHFIKLADDGGLPLMLYNVPGRTGVNMLPATVARVAKHENIVAIKEASGNLEQMAEIVLRCGDTIDLLSGDDNLTFPILAIGGTGVVSVVGNIVPKDVLAMLRAFDKKKLDEARSWHYKLFPLCKAMFIETNPMPVKEAMNLLGMGVGDVRLPLVRMLPENAERLRAALADYGILS</sequence>
<evidence type="ECO:0000256" key="1">
    <source>
        <dbReference type="ARBA" id="ARBA00003294"/>
    </source>
</evidence>
<evidence type="ECO:0000256" key="7">
    <source>
        <dbReference type="ARBA" id="ARBA00022915"/>
    </source>
</evidence>
<accession>A0A7V2F3A2</accession>
<gene>
    <name evidence="12" type="primary">dapA</name>
    <name evidence="16" type="ORF">ENO08_02090</name>
</gene>
<dbReference type="EC" id="4.3.3.7" evidence="4 12"/>
<feature type="site" description="Part of a proton relay during catalysis" evidence="12">
    <location>
        <position position="107"/>
    </location>
</feature>
<dbReference type="PRINTS" id="PR00146">
    <property type="entry name" value="DHPICSNTHASE"/>
</dbReference>
<dbReference type="GO" id="GO:0009089">
    <property type="term" value="P:lysine biosynthetic process via diaminopimelate"/>
    <property type="evidence" value="ECO:0007669"/>
    <property type="project" value="UniProtKB-UniRule"/>
</dbReference>
<comment type="pathway">
    <text evidence="2 12">Amino-acid biosynthesis; L-lysine biosynthesis via DAP pathway; (S)-tetrahydrodipicolinate from L-aspartate: step 3/4.</text>
</comment>
<evidence type="ECO:0000256" key="11">
    <source>
        <dbReference type="ARBA" id="ARBA00047836"/>
    </source>
</evidence>
<dbReference type="GO" id="GO:0019877">
    <property type="term" value="P:diaminopimelate biosynthetic process"/>
    <property type="evidence" value="ECO:0007669"/>
    <property type="project" value="UniProtKB-UniRule"/>
</dbReference>
<dbReference type="GO" id="GO:0008840">
    <property type="term" value="F:4-hydroxy-tetrahydrodipicolinate synthase activity"/>
    <property type="evidence" value="ECO:0007669"/>
    <property type="project" value="UniProtKB-UniRule"/>
</dbReference>
<keyword evidence="10 12" id="KW-0704">Schiff base</keyword>
<evidence type="ECO:0000256" key="4">
    <source>
        <dbReference type="ARBA" id="ARBA00012086"/>
    </source>
</evidence>
<dbReference type="CDD" id="cd00950">
    <property type="entry name" value="DHDPS"/>
    <property type="match status" value="1"/>
</dbReference>
<dbReference type="AlphaFoldDB" id="A0A7V2F3A2"/>
<dbReference type="PANTHER" id="PTHR12128">
    <property type="entry name" value="DIHYDRODIPICOLINATE SYNTHASE"/>
    <property type="match status" value="1"/>
</dbReference>
<dbReference type="InterPro" id="IPR002220">
    <property type="entry name" value="DapA-like"/>
</dbReference>
<evidence type="ECO:0000256" key="3">
    <source>
        <dbReference type="ARBA" id="ARBA00007592"/>
    </source>
</evidence>
<dbReference type="PIRSF" id="PIRSF001365">
    <property type="entry name" value="DHDPS"/>
    <property type="match status" value="1"/>
</dbReference>
<comment type="catalytic activity">
    <reaction evidence="11 12">
        <text>L-aspartate 4-semialdehyde + pyruvate = (2S,4S)-4-hydroxy-2,3,4,5-tetrahydrodipicolinate + H2O + H(+)</text>
        <dbReference type="Rhea" id="RHEA:34171"/>
        <dbReference type="ChEBI" id="CHEBI:15361"/>
        <dbReference type="ChEBI" id="CHEBI:15377"/>
        <dbReference type="ChEBI" id="CHEBI:15378"/>
        <dbReference type="ChEBI" id="CHEBI:67139"/>
        <dbReference type="ChEBI" id="CHEBI:537519"/>
        <dbReference type="EC" id="4.3.3.7"/>
    </reaction>
</comment>
<evidence type="ECO:0000256" key="8">
    <source>
        <dbReference type="ARBA" id="ARBA00023154"/>
    </source>
</evidence>